<accession>A0ABU6QP37</accession>
<reference evidence="2 3" key="1">
    <citation type="journal article" date="2023" name="Plants (Basel)">
        <title>Bridging the Gap: Combining Genomics and Transcriptomics Approaches to Understand Stylosanthes scabra, an Orphan Legume from the Brazilian Caatinga.</title>
        <authorList>
            <person name="Ferreira-Neto J.R.C."/>
            <person name="da Silva M.D."/>
            <person name="Binneck E."/>
            <person name="de Melo N.F."/>
            <person name="da Silva R.H."/>
            <person name="de Melo A.L.T.M."/>
            <person name="Pandolfi V."/>
            <person name="Bustamante F.O."/>
            <person name="Brasileiro-Vidal A.C."/>
            <person name="Benko-Iseppon A.M."/>
        </authorList>
    </citation>
    <scope>NUCLEOTIDE SEQUENCE [LARGE SCALE GENOMIC DNA]</scope>
    <source>
        <tissue evidence="2">Leaves</tissue>
    </source>
</reference>
<dbReference type="Proteomes" id="UP001341840">
    <property type="component" value="Unassembled WGS sequence"/>
</dbReference>
<organism evidence="2 3">
    <name type="scientific">Stylosanthes scabra</name>
    <dbReference type="NCBI Taxonomy" id="79078"/>
    <lineage>
        <taxon>Eukaryota</taxon>
        <taxon>Viridiplantae</taxon>
        <taxon>Streptophyta</taxon>
        <taxon>Embryophyta</taxon>
        <taxon>Tracheophyta</taxon>
        <taxon>Spermatophyta</taxon>
        <taxon>Magnoliopsida</taxon>
        <taxon>eudicotyledons</taxon>
        <taxon>Gunneridae</taxon>
        <taxon>Pentapetalae</taxon>
        <taxon>rosids</taxon>
        <taxon>fabids</taxon>
        <taxon>Fabales</taxon>
        <taxon>Fabaceae</taxon>
        <taxon>Papilionoideae</taxon>
        <taxon>50 kb inversion clade</taxon>
        <taxon>dalbergioids sensu lato</taxon>
        <taxon>Dalbergieae</taxon>
        <taxon>Pterocarpus clade</taxon>
        <taxon>Stylosanthes</taxon>
    </lineage>
</organism>
<evidence type="ECO:0000313" key="3">
    <source>
        <dbReference type="Proteomes" id="UP001341840"/>
    </source>
</evidence>
<sequence length="101" mass="11307">SGIHSTLFLLNLTTDSFTDLSVEVPFQVSPHCSASSGEQTFIHHVRRPTITPSQDKLPLPDMKNSHFLSKMTSSSPPAIAQNKRSIRQYRKKTVLGGFRRI</sequence>
<comment type="caution">
    <text evidence="2">The sequence shown here is derived from an EMBL/GenBank/DDBJ whole genome shotgun (WGS) entry which is preliminary data.</text>
</comment>
<name>A0ABU6QP37_9FABA</name>
<feature type="compositionally biased region" description="Polar residues" evidence="1">
    <location>
        <begin position="66"/>
        <end position="76"/>
    </location>
</feature>
<dbReference type="EMBL" id="JASCZI010000859">
    <property type="protein sequence ID" value="MED6113603.1"/>
    <property type="molecule type" value="Genomic_DNA"/>
</dbReference>
<evidence type="ECO:0000256" key="1">
    <source>
        <dbReference type="SAM" id="MobiDB-lite"/>
    </source>
</evidence>
<gene>
    <name evidence="2" type="ORF">PIB30_072467</name>
</gene>
<evidence type="ECO:0000313" key="2">
    <source>
        <dbReference type="EMBL" id="MED6113603.1"/>
    </source>
</evidence>
<feature type="non-terminal residue" evidence="2">
    <location>
        <position position="1"/>
    </location>
</feature>
<proteinExistence type="predicted"/>
<keyword evidence="3" id="KW-1185">Reference proteome</keyword>
<protein>
    <submittedName>
        <fullName evidence="2">Uncharacterized protein</fullName>
    </submittedName>
</protein>
<feature type="region of interest" description="Disordered" evidence="1">
    <location>
        <begin position="49"/>
        <end position="83"/>
    </location>
</feature>